<proteinExistence type="predicted"/>
<feature type="transmembrane region" description="Helical" evidence="1">
    <location>
        <begin position="282"/>
        <end position="300"/>
    </location>
</feature>
<dbReference type="InterPro" id="IPR011990">
    <property type="entry name" value="TPR-like_helical_dom_sf"/>
</dbReference>
<evidence type="ECO:0000313" key="5">
    <source>
        <dbReference type="EMBL" id="JAP99554.1"/>
    </source>
</evidence>
<dbReference type="EMBL" id="GDHC01019074">
    <property type="protein sequence ID" value="JAP99554.1"/>
    <property type="molecule type" value="Transcribed_RNA"/>
</dbReference>
<keyword evidence="1" id="KW-0812">Transmembrane</keyword>
<dbReference type="InterPro" id="IPR045460">
    <property type="entry name" value="Wolframin_EF-hand"/>
</dbReference>
<dbReference type="PRINTS" id="PR02060">
    <property type="entry name" value="WOLFFAMILY"/>
</dbReference>
<feature type="transmembrane region" description="Helical" evidence="1">
    <location>
        <begin position="362"/>
        <end position="382"/>
    </location>
</feature>
<evidence type="ECO:0000259" key="2">
    <source>
        <dbReference type="Pfam" id="PF19913"/>
    </source>
</evidence>
<dbReference type="InterPro" id="IPR045461">
    <property type="entry name" value="Wolframin_OB_fold"/>
</dbReference>
<reference evidence="5" key="1">
    <citation type="journal article" date="2016" name="Gigascience">
        <title>De novo construction of an expanded transcriptome assembly for the western tarnished plant bug, Lygus hesperus.</title>
        <authorList>
            <person name="Tassone E.E."/>
            <person name="Geib S.M."/>
            <person name="Hall B."/>
            <person name="Fabrick J.A."/>
            <person name="Brent C.S."/>
            <person name="Hull J.J."/>
        </authorList>
    </citation>
    <scope>NUCLEOTIDE SEQUENCE</scope>
</reference>
<protein>
    <submittedName>
        <fullName evidence="5">Wolframin</fullName>
    </submittedName>
</protein>
<feature type="transmembrane region" description="Helical" evidence="1">
    <location>
        <begin position="534"/>
        <end position="554"/>
    </location>
</feature>
<evidence type="ECO:0000259" key="3">
    <source>
        <dbReference type="Pfam" id="PF19914"/>
    </source>
</evidence>
<dbReference type="Pfam" id="PF19913">
    <property type="entry name" value="WCOB"/>
    <property type="match status" value="1"/>
</dbReference>
<gene>
    <name evidence="5" type="primary">Wfs1_0</name>
    <name evidence="5" type="ORF">g.70886</name>
</gene>
<keyword evidence="1" id="KW-1133">Transmembrane helix</keyword>
<feature type="transmembrane region" description="Helical" evidence="1">
    <location>
        <begin position="566"/>
        <end position="585"/>
    </location>
</feature>
<feature type="transmembrane region" description="Helical" evidence="1">
    <location>
        <begin position="427"/>
        <end position="454"/>
    </location>
</feature>
<dbReference type="InterPro" id="IPR045458">
    <property type="entry name" value="Wolframin_Sel1-like_rpt"/>
</dbReference>
<organism evidence="5">
    <name type="scientific">Lygus hesperus</name>
    <name type="common">Western plant bug</name>
    <dbReference type="NCBI Taxonomy" id="30085"/>
    <lineage>
        <taxon>Eukaryota</taxon>
        <taxon>Metazoa</taxon>
        <taxon>Ecdysozoa</taxon>
        <taxon>Arthropoda</taxon>
        <taxon>Hexapoda</taxon>
        <taxon>Insecta</taxon>
        <taxon>Pterygota</taxon>
        <taxon>Neoptera</taxon>
        <taxon>Paraneoptera</taxon>
        <taxon>Hemiptera</taxon>
        <taxon>Heteroptera</taxon>
        <taxon>Panheteroptera</taxon>
        <taxon>Cimicomorpha</taxon>
        <taxon>Miridae</taxon>
        <taxon>Mirini</taxon>
        <taxon>Lygus</taxon>
    </lineage>
</organism>
<dbReference type="AlphaFoldDB" id="A0A146KVA0"/>
<feature type="transmembrane region" description="Helical" evidence="1">
    <location>
        <begin position="250"/>
        <end position="270"/>
    </location>
</feature>
<dbReference type="Pfam" id="PF20053">
    <property type="entry name" value="WC-rich"/>
    <property type="match status" value="1"/>
</dbReference>
<evidence type="ECO:0000259" key="4">
    <source>
        <dbReference type="Pfam" id="PF20053"/>
    </source>
</evidence>
<name>A0A146KVA0_LYGHE</name>
<dbReference type="GO" id="GO:0005789">
    <property type="term" value="C:endoplasmic reticulum membrane"/>
    <property type="evidence" value="ECO:0007669"/>
    <property type="project" value="TreeGrafter"/>
</dbReference>
<dbReference type="Gene3D" id="1.25.40.10">
    <property type="entry name" value="Tetratricopeptide repeat domain"/>
    <property type="match status" value="1"/>
</dbReference>
<sequence length="816" mass="90946">MAAQPAKTAGLRKQWKLFTGSRSPTRLTTYLAEDGYPDSQVDLAKQLLEEGACDDDVDQEQNDRLGVYWLIKASEQGHIEATNMLQKCLETGRGINDLNIGDVKACVDMPQAEKVSRHAARELFANLSQGEDFITSDQLYEEMERTQQGVRKEIRGSIEDTVQPHCSRDTDWVSRVYVSPEKLTEDMLVSAASHHSRGELPVVHRVMMINKSQNHNSTFLQASLLSPLNAVKSSYEYFVDSIGRRPIRSFLPINAAVFQTLVILSVYSFLGFEGIIEAIPSFLFYAALAVMVITTCQILTKKWEFDQLKQWSNLLVAWGGPGVNADQAQWSHCTNNIYPCFVFLFSLIANILLTPFVSQYSIPSSELTVVSIIASLLILYNFSWYKGKLDYLALVSFGVAMLARYPYDTDDVVSTSWRFMDVRVPNFASYVVGNGIEFCLNFKVIFFLMMPGLLIKMASRDRWKGVYVSLVPHLISLSWWHMAVIVSNGATKFGLIRSCLAVLVVILFVPLAGLTVVVLPMIAALRLFLATETVLPVSVTMAMSCFCLVLLLYLGTRPTQTGRVVGWIQIFLSICAAGLLVWPHIETSPHDWYSESVPLTWSQYKSFCSTEGAGPMRARAQERCSSLGGLYVQWEGLVESTSVTSIHNPLANIASKLPLKVQSVITCMYGEKFEPCENNQECSSPDFPSKQLNKCHLSNWNRYEYAIVIKMAAGAWMEDEAKVTLRADNVFRNFTTSLHGGDKIWFAGALEVDPTGEKAFVSPQIHLHQAGCLSCAGNPPPPLTVQSLATATTLSEICAALKHLLNFFFNPAIVFK</sequence>
<accession>A0A146KVA0</accession>
<keyword evidence="1" id="KW-0472">Membrane</keyword>
<dbReference type="Pfam" id="PF20023">
    <property type="entry name" value="WSLR"/>
    <property type="match status" value="1"/>
</dbReference>
<dbReference type="GO" id="GO:0055074">
    <property type="term" value="P:calcium ion homeostasis"/>
    <property type="evidence" value="ECO:0007669"/>
    <property type="project" value="TreeGrafter"/>
</dbReference>
<dbReference type="Pfam" id="PF19914">
    <property type="entry name" value="WEF-hand"/>
    <property type="match status" value="1"/>
</dbReference>
<evidence type="ECO:0000256" key="1">
    <source>
        <dbReference type="SAM" id="Phobius"/>
    </source>
</evidence>
<dbReference type="GO" id="GO:0030968">
    <property type="term" value="P:endoplasmic reticulum unfolded protein response"/>
    <property type="evidence" value="ECO:0007669"/>
    <property type="project" value="TreeGrafter"/>
</dbReference>
<feature type="transmembrane region" description="Helical" evidence="1">
    <location>
        <begin position="495"/>
        <end position="522"/>
    </location>
</feature>
<dbReference type="InterPro" id="IPR026209">
    <property type="entry name" value="Wolframin_fam"/>
</dbReference>
<feature type="transmembrane region" description="Helical" evidence="1">
    <location>
        <begin position="337"/>
        <end position="356"/>
    </location>
</feature>
<feature type="domain" description="Wolframin cysteine-rich" evidence="4">
    <location>
        <begin position="601"/>
        <end position="698"/>
    </location>
</feature>
<feature type="domain" description="Wolframin OB-fold" evidence="2">
    <location>
        <begin position="700"/>
        <end position="816"/>
    </location>
</feature>
<feature type="domain" description="Wolframin EF-hand" evidence="3">
    <location>
        <begin position="117"/>
        <end position="196"/>
    </location>
</feature>
<dbReference type="PANTHER" id="PTHR13098">
    <property type="entry name" value="WOLFRAMIN"/>
    <property type="match status" value="1"/>
</dbReference>
<dbReference type="InterPro" id="IPR045400">
    <property type="entry name" value="Wolframin_Cys-rich"/>
</dbReference>
<feature type="transmembrane region" description="Helical" evidence="1">
    <location>
        <begin position="466"/>
        <end position="483"/>
    </location>
</feature>
<dbReference type="PANTHER" id="PTHR13098:SF3">
    <property type="entry name" value="WOLFRAMIN"/>
    <property type="match status" value="1"/>
</dbReference>